<name>A0A8S9IRJ6_BRACR</name>
<accession>A0A8S9IRJ6</accession>
<evidence type="ECO:0000313" key="2">
    <source>
        <dbReference type="EMBL" id="KAF3565854.1"/>
    </source>
</evidence>
<reference evidence="2 3" key="3">
    <citation type="journal article" date="2020" name="BMC Genomics">
        <title>Intraspecific diversification of the crop wild relative Brassica cretica Lam. using demographic model selection.</title>
        <authorList>
            <person name="Kioukis A."/>
            <person name="Michalopoulou V.A."/>
            <person name="Briers L."/>
            <person name="Pirintsos S."/>
            <person name="Studholme D.J."/>
            <person name="Pavlidis P."/>
            <person name="Sarris P.F."/>
        </authorList>
    </citation>
    <scope>NUCLEOTIDE SEQUENCE [LARGE SCALE GENOMIC DNA]</scope>
    <source>
        <strain evidence="3">cv. PFS-1207/04</strain>
        <strain evidence="2">PFS-1207/04</strain>
    </source>
</reference>
<comment type="caution">
    <text evidence="1">The sequence shown here is derived from an EMBL/GenBank/DDBJ whole genome shotgun (WGS) entry which is preliminary data.</text>
</comment>
<evidence type="ECO:0000313" key="1">
    <source>
        <dbReference type="EMBL" id="KAF2572225.1"/>
    </source>
</evidence>
<dbReference type="Proteomes" id="UP000266723">
    <property type="component" value="Unassembled WGS sequence"/>
</dbReference>
<evidence type="ECO:0000313" key="3">
    <source>
        <dbReference type="Proteomes" id="UP000266723"/>
    </source>
</evidence>
<proteinExistence type="predicted"/>
<protein>
    <submittedName>
        <fullName evidence="1">Uncharacterized protein</fullName>
    </submittedName>
</protein>
<sequence length="174" mass="20431">MSSSYVLFANLRAVRFSNTAQVRLLRFWEAQERWRAYEFYTHPEDHQLDPEWKMIRPDLGRIEKWVLRNAFDDEDKPYLPKEKKILRPLLSLPEATSFVDALFTRHRSPMTIPLNSNNINKPPNASPLLTTSLPSADIARPSVLESMPKKEVRYAISYESDVDTGHNRKEKHFF</sequence>
<dbReference type="EMBL" id="QGKY02001015">
    <property type="protein sequence ID" value="KAF2572225.1"/>
    <property type="molecule type" value="Genomic_DNA"/>
</dbReference>
<dbReference type="EMBL" id="QGKV02000759">
    <property type="protein sequence ID" value="KAF3565854.1"/>
    <property type="molecule type" value="Genomic_DNA"/>
</dbReference>
<organism evidence="1">
    <name type="scientific">Brassica cretica</name>
    <name type="common">Mustard</name>
    <dbReference type="NCBI Taxonomy" id="69181"/>
    <lineage>
        <taxon>Eukaryota</taxon>
        <taxon>Viridiplantae</taxon>
        <taxon>Streptophyta</taxon>
        <taxon>Embryophyta</taxon>
        <taxon>Tracheophyta</taxon>
        <taxon>Spermatophyta</taxon>
        <taxon>Magnoliopsida</taxon>
        <taxon>eudicotyledons</taxon>
        <taxon>Gunneridae</taxon>
        <taxon>Pentapetalae</taxon>
        <taxon>rosids</taxon>
        <taxon>malvids</taxon>
        <taxon>Brassicales</taxon>
        <taxon>Brassicaceae</taxon>
        <taxon>Brassiceae</taxon>
        <taxon>Brassica</taxon>
    </lineage>
</organism>
<reference evidence="1" key="1">
    <citation type="submission" date="2019-12" db="EMBL/GenBank/DDBJ databases">
        <title>Genome sequencing and annotation of Brassica cretica.</title>
        <authorList>
            <person name="Studholme D.J."/>
            <person name="Sarris P.F."/>
        </authorList>
    </citation>
    <scope>NUCLEOTIDE SEQUENCE</scope>
    <source>
        <strain evidence="1">PFS-102/07</strain>
        <tissue evidence="1">Leaf</tissue>
    </source>
</reference>
<keyword evidence="3" id="KW-1185">Reference proteome</keyword>
<gene>
    <name evidence="2" type="ORF">DY000_02015399</name>
    <name evidence="1" type="ORF">F2Q70_00003493</name>
</gene>
<reference evidence="2" key="2">
    <citation type="submission" date="2019-12" db="EMBL/GenBank/DDBJ databases">
        <authorList>
            <person name="Studholme D.J."/>
            <person name="Sarris P."/>
        </authorList>
    </citation>
    <scope>NUCLEOTIDE SEQUENCE</scope>
    <source>
        <strain evidence="2">PFS-1207/04</strain>
        <tissue evidence="2">Leaf</tissue>
    </source>
</reference>
<dbReference type="AlphaFoldDB" id="A0A8S9IRJ6"/>